<dbReference type="Pfam" id="PF25273">
    <property type="entry name" value="DUF7869"/>
    <property type="match status" value="1"/>
</dbReference>
<dbReference type="InterPro" id="IPR057191">
    <property type="entry name" value="DUF7869"/>
</dbReference>
<organism evidence="2 3">
    <name type="scientific">Aquatica leii</name>
    <dbReference type="NCBI Taxonomy" id="1421715"/>
    <lineage>
        <taxon>Eukaryota</taxon>
        <taxon>Metazoa</taxon>
        <taxon>Ecdysozoa</taxon>
        <taxon>Arthropoda</taxon>
        <taxon>Hexapoda</taxon>
        <taxon>Insecta</taxon>
        <taxon>Pterygota</taxon>
        <taxon>Neoptera</taxon>
        <taxon>Endopterygota</taxon>
        <taxon>Coleoptera</taxon>
        <taxon>Polyphaga</taxon>
        <taxon>Elateriformia</taxon>
        <taxon>Elateroidea</taxon>
        <taxon>Lampyridae</taxon>
        <taxon>Luciolinae</taxon>
        <taxon>Aquatica</taxon>
    </lineage>
</organism>
<gene>
    <name evidence="2" type="ORF">RN001_004148</name>
</gene>
<dbReference type="AlphaFoldDB" id="A0AAN7PJC3"/>
<evidence type="ECO:0000259" key="1">
    <source>
        <dbReference type="Pfam" id="PF25273"/>
    </source>
</evidence>
<feature type="domain" description="DUF7869" evidence="1">
    <location>
        <begin position="2"/>
        <end position="116"/>
    </location>
</feature>
<dbReference type="PANTHER" id="PTHR34415:SF1">
    <property type="entry name" value="INTEGRASE CATALYTIC DOMAIN-CONTAINING PROTEIN"/>
    <property type="match status" value="1"/>
</dbReference>
<dbReference type="PANTHER" id="PTHR34415">
    <property type="entry name" value="INTEGRASE CATALYTIC DOMAIN-CONTAINING PROTEIN"/>
    <property type="match status" value="1"/>
</dbReference>
<dbReference type="Proteomes" id="UP001353858">
    <property type="component" value="Unassembled WGS sequence"/>
</dbReference>
<keyword evidence="3" id="KW-1185">Reference proteome</keyword>
<dbReference type="EMBL" id="JARPUR010000001">
    <property type="protein sequence ID" value="KAK4887877.1"/>
    <property type="molecule type" value="Genomic_DNA"/>
</dbReference>
<evidence type="ECO:0000313" key="3">
    <source>
        <dbReference type="Proteomes" id="UP001353858"/>
    </source>
</evidence>
<proteinExistence type="predicted"/>
<accession>A0AAN7PJC3</accession>
<comment type="caution">
    <text evidence="2">The sequence shown here is derived from an EMBL/GenBank/DDBJ whole genome shotgun (WGS) entry which is preliminary data.</text>
</comment>
<sequence length="140" mass="16332">MYTYTKKFAQKGSNEVITCLSDYIEKHKDLLQSKLKIFCDNAFSQNKNRILFTYLDQLCKGNVFKVIKLLYPIPGHSMMPVDRNFGAIEKKRLKLEVVDNPETYIELIKTCRKKNPFNVVFVQHSLRHMVIIKNVGVGNF</sequence>
<reference evidence="3" key="1">
    <citation type="submission" date="2023-01" db="EMBL/GenBank/DDBJ databases">
        <title>Key to firefly adult light organ development and bioluminescence: homeobox transcription factors regulate luciferase expression and transportation to peroxisome.</title>
        <authorList>
            <person name="Fu X."/>
        </authorList>
    </citation>
    <scope>NUCLEOTIDE SEQUENCE [LARGE SCALE GENOMIC DNA]</scope>
</reference>
<evidence type="ECO:0000313" key="2">
    <source>
        <dbReference type="EMBL" id="KAK4887877.1"/>
    </source>
</evidence>
<protein>
    <recommendedName>
        <fullName evidence="1">DUF7869 domain-containing protein</fullName>
    </recommendedName>
</protein>
<name>A0AAN7PJC3_9COLE</name>